<accession>A0A7L6B7P8</accession>
<proteinExistence type="predicted"/>
<evidence type="ECO:0000313" key="1">
    <source>
        <dbReference type="EMBL" id="QLQ37977.1"/>
    </source>
</evidence>
<keyword evidence="2" id="KW-1185">Reference proteome</keyword>
<dbReference type="EMBL" id="CP059322">
    <property type="protein sequence ID" value="QLQ37977.1"/>
    <property type="molecule type" value="Genomic_DNA"/>
</dbReference>
<reference evidence="1 2" key="2">
    <citation type="journal article" date="2021" name="Mar. Drugs">
        <title>A New Micromonospora Strain with Antibiotic Activity Isolated from the Microbiome of a Mid-Atlantic Deep-Sea Sponge.</title>
        <authorList>
            <person name="Back C.R."/>
            <person name="Stennett H.L."/>
            <person name="Williams S.E."/>
            <person name="Wang L."/>
            <person name="Ojeda Gomez J."/>
            <person name="Abdulle O.M."/>
            <person name="Duffy T."/>
            <person name="Neal C."/>
            <person name="Mantell J."/>
            <person name="Jepson M.A."/>
            <person name="Hendry K.R."/>
            <person name="Powell D."/>
            <person name="Stach J.E.M."/>
            <person name="Essex-Lopresti A.E."/>
            <person name="Willis C.L."/>
            <person name="Curnow P."/>
            <person name="Race P.R."/>
        </authorList>
    </citation>
    <scope>NUCLEOTIDE SEQUENCE [LARGE SCALE GENOMIC DNA]</scope>
    <source>
        <strain evidence="1 2">28ISP2-46</strain>
    </source>
</reference>
<name>A0A7L6B7P8_9ACTN</name>
<dbReference type="KEGG" id="mfeu:H1D33_03535"/>
<sequence>MTATIEARTIDGTVYLSAPDLVALLRGRANEVKAVALAMGDDLTPEQYETAVAYHTTVEELRQRADWIDLAVIAHLTDEPGDSPT</sequence>
<reference evidence="2" key="1">
    <citation type="submission" date="2020-07" db="EMBL/GenBank/DDBJ databases">
        <title>A new Micromonospora strain with potent antibiotic activity isolated from the microbiome of a mid-Atlantic deep-sea sponge.</title>
        <authorList>
            <person name="Back C.R."/>
            <person name="Stennett H.L."/>
            <person name="Williams S.E."/>
            <person name="Wang L."/>
            <person name="Ojeda Gomez J."/>
            <person name="Abdulle O.M."/>
            <person name="Duffy T."/>
            <person name="Hendry K.R."/>
            <person name="Powell D."/>
            <person name="Stach J.E."/>
            <person name="Essex-Lopresti A.E."/>
            <person name="Willis C.L."/>
            <person name="Curnow P."/>
            <person name="Race P.R."/>
        </authorList>
    </citation>
    <scope>NUCLEOTIDE SEQUENCE [LARGE SCALE GENOMIC DNA]</scope>
    <source>
        <strain evidence="2">28ISP2-46</strain>
    </source>
</reference>
<dbReference type="RefSeq" id="WP_181570422.1">
    <property type="nucleotide sequence ID" value="NZ_CP059322.2"/>
</dbReference>
<evidence type="ECO:0000313" key="2">
    <source>
        <dbReference type="Proteomes" id="UP000510844"/>
    </source>
</evidence>
<gene>
    <name evidence="1" type="ORF">H1D33_03535</name>
</gene>
<protein>
    <submittedName>
        <fullName evidence="1">Uncharacterized protein</fullName>
    </submittedName>
</protein>
<dbReference type="AlphaFoldDB" id="A0A7L6B7P8"/>
<dbReference type="Proteomes" id="UP000510844">
    <property type="component" value="Chromosome"/>
</dbReference>
<organism evidence="1 2">
    <name type="scientific">Micromonospora robiginosa</name>
    <dbReference type="NCBI Taxonomy" id="2749844"/>
    <lineage>
        <taxon>Bacteria</taxon>
        <taxon>Bacillati</taxon>
        <taxon>Actinomycetota</taxon>
        <taxon>Actinomycetes</taxon>
        <taxon>Micromonosporales</taxon>
        <taxon>Micromonosporaceae</taxon>
        <taxon>Micromonospora</taxon>
    </lineage>
</organism>